<dbReference type="Gene3D" id="1.10.10.60">
    <property type="entry name" value="Homeodomain-like"/>
    <property type="match status" value="2"/>
</dbReference>
<reference evidence="5 6" key="2">
    <citation type="journal article" date="2016" name="Genome Announc.">
        <title>Complete Genome Sequence of the Highly Virulent Aeromonas schubertii Strain WL1483, Isolated from Diseased Snakehead Fish (Channa argus) in China.</title>
        <authorList>
            <person name="Liu L."/>
            <person name="Li N."/>
            <person name="Zhang D."/>
            <person name="Fu X."/>
            <person name="Shi C."/>
            <person name="Lin Q."/>
            <person name="Hao G."/>
        </authorList>
    </citation>
    <scope>NUCLEOTIDE SEQUENCE [LARGE SCALE GENOMIC DNA]</scope>
    <source>
        <strain evidence="5 6">WL1483</strain>
    </source>
</reference>
<gene>
    <name evidence="5" type="ORF">WL1483_579</name>
</gene>
<accession>A0A0S2SE59</accession>
<dbReference type="InterPro" id="IPR018060">
    <property type="entry name" value="HTH_AraC"/>
</dbReference>
<dbReference type="Proteomes" id="UP000058114">
    <property type="component" value="Chromosome"/>
</dbReference>
<dbReference type="EMBL" id="CP013067">
    <property type="protein sequence ID" value="ALP39998.1"/>
    <property type="molecule type" value="Genomic_DNA"/>
</dbReference>
<dbReference type="GO" id="GO:0043565">
    <property type="term" value="F:sequence-specific DNA binding"/>
    <property type="evidence" value="ECO:0007669"/>
    <property type="project" value="InterPro"/>
</dbReference>
<dbReference type="AlphaFoldDB" id="A0A0S2SE59"/>
<evidence type="ECO:0000256" key="3">
    <source>
        <dbReference type="ARBA" id="ARBA00023163"/>
    </source>
</evidence>
<dbReference type="PROSITE" id="PS00041">
    <property type="entry name" value="HTH_ARAC_FAMILY_1"/>
    <property type="match status" value="1"/>
</dbReference>
<dbReference type="SUPFAM" id="SSF46689">
    <property type="entry name" value="Homeodomain-like"/>
    <property type="match status" value="2"/>
</dbReference>
<evidence type="ECO:0000259" key="4">
    <source>
        <dbReference type="PROSITE" id="PS01124"/>
    </source>
</evidence>
<keyword evidence="2" id="KW-0238">DNA-binding</keyword>
<dbReference type="PANTHER" id="PTHR46796:SF6">
    <property type="entry name" value="ARAC SUBFAMILY"/>
    <property type="match status" value="1"/>
</dbReference>
<organism evidence="5 6">
    <name type="scientific">Aeromonas schubertii</name>
    <dbReference type="NCBI Taxonomy" id="652"/>
    <lineage>
        <taxon>Bacteria</taxon>
        <taxon>Pseudomonadati</taxon>
        <taxon>Pseudomonadota</taxon>
        <taxon>Gammaproteobacteria</taxon>
        <taxon>Aeromonadales</taxon>
        <taxon>Aeromonadaceae</taxon>
        <taxon>Aeromonas</taxon>
    </lineage>
</organism>
<proteinExistence type="predicted"/>
<dbReference type="KEGG" id="asr:WL1483_579"/>
<dbReference type="GO" id="GO:0003700">
    <property type="term" value="F:DNA-binding transcription factor activity"/>
    <property type="evidence" value="ECO:0007669"/>
    <property type="project" value="InterPro"/>
</dbReference>
<protein>
    <submittedName>
        <fullName evidence="5">AraC family transcriptional regulator</fullName>
    </submittedName>
</protein>
<reference evidence="6" key="1">
    <citation type="submission" date="2015-10" db="EMBL/GenBank/DDBJ databases">
        <title>Complete Genome Sequence of Aeromonas schubertii strain WL1483.</title>
        <authorList>
            <person name="Liu L."/>
        </authorList>
    </citation>
    <scope>NUCLEOTIDE SEQUENCE [LARGE SCALE GENOMIC DNA]</scope>
    <source>
        <strain evidence="6">WL1483</strain>
    </source>
</reference>
<dbReference type="PRINTS" id="PR00032">
    <property type="entry name" value="HTHARAC"/>
</dbReference>
<evidence type="ECO:0000313" key="5">
    <source>
        <dbReference type="EMBL" id="ALP39998.1"/>
    </source>
</evidence>
<dbReference type="InterPro" id="IPR018062">
    <property type="entry name" value="HTH_AraC-typ_CS"/>
</dbReference>
<dbReference type="PROSITE" id="PS01124">
    <property type="entry name" value="HTH_ARAC_FAMILY_2"/>
    <property type="match status" value="1"/>
</dbReference>
<dbReference type="PATRIC" id="fig|652.5.peg.2394"/>
<evidence type="ECO:0000256" key="1">
    <source>
        <dbReference type="ARBA" id="ARBA00023015"/>
    </source>
</evidence>
<sequence length="295" mass="33503">MGQDGVYQALQRSGARLEAECWLEPGLGAARWRNRFDQTRYDKPGHHTLSVYLEGGDQTERLDGPRGRGGAGKICIMPDQHQSEWLVRDEFAFFHLYFTPAHLVRIAEQACDREGRHLELEDKTFIEDPLLASLVQGPLLALDWSSPLDRLSLSHCAWMLMLQLYRCHTRAAPCLPRIRGGLAPVMVRRVCDYIEQHLGEPVTLAELAGLVQLSEYHFARMFATSVGLPPHRYLATRRLTRAVELLKGRLPLAEIALRCGFSSQAHFGNRFKAAFGQTPGQWRAQWSSCCHMQQR</sequence>
<dbReference type="Pfam" id="PF12833">
    <property type="entry name" value="HTH_18"/>
    <property type="match status" value="1"/>
</dbReference>
<keyword evidence="1" id="KW-0805">Transcription regulation</keyword>
<evidence type="ECO:0000256" key="2">
    <source>
        <dbReference type="ARBA" id="ARBA00023125"/>
    </source>
</evidence>
<keyword evidence="3" id="KW-0804">Transcription</keyword>
<dbReference type="PANTHER" id="PTHR46796">
    <property type="entry name" value="HTH-TYPE TRANSCRIPTIONAL ACTIVATOR RHAS-RELATED"/>
    <property type="match status" value="1"/>
</dbReference>
<evidence type="ECO:0000313" key="6">
    <source>
        <dbReference type="Proteomes" id="UP000058114"/>
    </source>
</evidence>
<name>A0A0S2SE59_9GAMM</name>
<dbReference type="InterPro" id="IPR050204">
    <property type="entry name" value="AraC_XylS_family_regulators"/>
</dbReference>
<dbReference type="InterPro" id="IPR009057">
    <property type="entry name" value="Homeodomain-like_sf"/>
</dbReference>
<dbReference type="SMART" id="SM00342">
    <property type="entry name" value="HTH_ARAC"/>
    <property type="match status" value="1"/>
</dbReference>
<feature type="domain" description="HTH araC/xylS-type" evidence="4">
    <location>
        <begin position="188"/>
        <end position="285"/>
    </location>
</feature>
<dbReference type="RefSeq" id="WP_060586347.1">
    <property type="nucleotide sequence ID" value="NZ_CP013067.1"/>
</dbReference>
<dbReference type="InterPro" id="IPR020449">
    <property type="entry name" value="Tscrpt_reg_AraC-type_HTH"/>
</dbReference>